<proteinExistence type="predicted"/>
<evidence type="ECO:0000259" key="1">
    <source>
        <dbReference type="Pfam" id="PF14488"/>
    </source>
</evidence>
<organism evidence="2 3">
    <name type="scientific">Pseudovibrio denitrificans</name>
    <dbReference type="NCBI Taxonomy" id="258256"/>
    <lineage>
        <taxon>Bacteria</taxon>
        <taxon>Pseudomonadati</taxon>
        <taxon>Pseudomonadota</taxon>
        <taxon>Alphaproteobacteria</taxon>
        <taxon>Hyphomicrobiales</taxon>
        <taxon>Stappiaceae</taxon>
        <taxon>Pseudovibrio</taxon>
    </lineage>
</organism>
<feature type="domain" description="DUF4434" evidence="1">
    <location>
        <begin position="54"/>
        <end position="298"/>
    </location>
</feature>
<protein>
    <recommendedName>
        <fullName evidence="1">DUF4434 domain-containing protein</fullName>
    </recommendedName>
</protein>
<sequence length="364" mass="41114">MTAKPAGFFSAYKQTFKYLIFGLFCLSFLTFIAPHKTLARQDSGAPECIPIRMSFIQPWGDEYFPNPRLWRSELLSHQRLGINEVVLQWTLWGTDVSQPVKLPMWVEAAIRGADESGAKIWFGLRYDPSFIEKLKQNGSAYLHQRLQETSRLAKALKAQILYVSSEPNKIFAGWYISDEIDGELLLDSNLRKLVTRYTTQTRAILKSILPGPVAISGYTDLNSKPKKLAGHWDKLMSKSSMDILLLQDGLGAKLMEPYSSRSLHNAVSTAFRKQKHTVIPVVEIFEIDPRTADFKTIPTTVGTMKSRLKNVRFAPGNPVALFSLSSHVLKFDNKHSRDIETFLKQNTKVCNGIELETANTSTPQ</sequence>
<evidence type="ECO:0000313" key="3">
    <source>
        <dbReference type="Proteomes" id="UP000183371"/>
    </source>
</evidence>
<dbReference type="Gene3D" id="3.20.20.80">
    <property type="entry name" value="Glycosidases"/>
    <property type="match status" value="1"/>
</dbReference>
<dbReference type="Pfam" id="PF14488">
    <property type="entry name" value="DUF4434"/>
    <property type="match status" value="1"/>
</dbReference>
<dbReference type="EMBL" id="FPBD01000001">
    <property type="protein sequence ID" value="SFT36742.1"/>
    <property type="molecule type" value="Genomic_DNA"/>
</dbReference>
<dbReference type="RefSeq" id="WP_342029908.1">
    <property type="nucleotide sequence ID" value="NZ_FPBD01000001.1"/>
</dbReference>
<gene>
    <name evidence="2" type="ORF">SAMN05444141_101136</name>
</gene>
<reference evidence="3" key="1">
    <citation type="submission" date="2016-10" db="EMBL/GenBank/DDBJ databases">
        <authorList>
            <person name="Varghese N."/>
            <person name="Submissions S."/>
        </authorList>
    </citation>
    <scope>NUCLEOTIDE SEQUENCE [LARGE SCALE GENOMIC DNA]</scope>
    <source>
        <strain evidence="3">DSM 17465</strain>
    </source>
</reference>
<dbReference type="Proteomes" id="UP000183371">
    <property type="component" value="Unassembled WGS sequence"/>
</dbReference>
<keyword evidence="3" id="KW-1185">Reference proteome</keyword>
<dbReference type="AlphaFoldDB" id="A0A1I6XFD4"/>
<accession>A0A1I6XFD4</accession>
<dbReference type="InterPro" id="IPR027849">
    <property type="entry name" value="DUF4434"/>
</dbReference>
<evidence type="ECO:0000313" key="2">
    <source>
        <dbReference type="EMBL" id="SFT36742.1"/>
    </source>
</evidence>
<name>A0A1I6XFD4_9HYPH</name>